<dbReference type="AlphaFoldDB" id="A0A1M5P9J0"/>
<gene>
    <name evidence="1" type="ORF">SAMN02745157_0098</name>
</gene>
<dbReference type="Proteomes" id="UP000184485">
    <property type="component" value="Unassembled WGS sequence"/>
</dbReference>
<evidence type="ECO:0000313" key="2">
    <source>
        <dbReference type="Proteomes" id="UP000184485"/>
    </source>
</evidence>
<reference evidence="1 2" key="1">
    <citation type="submission" date="2016-11" db="EMBL/GenBank/DDBJ databases">
        <authorList>
            <person name="Jaros S."/>
            <person name="Januszkiewicz K."/>
            <person name="Wedrychowicz H."/>
        </authorList>
    </citation>
    <scope>NUCLEOTIDE SEQUENCE [LARGE SCALE GENOMIC DNA]</scope>
    <source>
        <strain evidence="1 2">DSM 19436</strain>
    </source>
</reference>
<proteinExistence type="predicted"/>
<sequence>MHANELAERFMAKTAAATAEKDRQVQKAVTNADTRMADVEHCKTAMEQHVIPFLKELQAALPDGQFSLAPQISAQDHRFVGVSFKLGDGPATSISTAFGNVIVAQAGDSGSSKGVQFVYAPDEEPYISNSGDLTREKIAKLVEMVMDNS</sequence>
<keyword evidence="2" id="KW-1185">Reference proteome</keyword>
<protein>
    <submittedName>
        <fullName evidence="1">Uncharacterized protein</fullName>
    </submittedName>
</protein>
<accession>A0A1M5P9J0</accession>
<organism evidence="1 2">
    <name type="scientific">Kaistia soli DSM 19436</name>
    <dbReference type="NCBI Taxonomy" id="1122133"/>
    <lineage>
        <taxon>Bacteria</taxon>
        <taxon>Pseudomonadati</taxon>
        <taxon>Pseudomonadota</taxon>
        <taxon>Alphaproteobacteria</taxon>
        <taxon>Hyphomicrobiales</taxon>
        <taxon>Kaistiaceae</taxon>
        <taxon>Kaistia</taxon>
    </lineage>
</organism>
<dbReference type="EMBL" id="FQUP01000011">
    <property type="protein sequence ID" value="SHG98438.1"/>
    <property type="molecule type" value="Genomic_DNA"/>
</dbReference>
<evidence type="ECO:0000313" key="1">
    <source>
        <dbReference type="EMBL" id="SHG98438.1"/>
    </source>
</evidence>
<name>A0A1M5P9J0_9HYPH</name>